<dbReference type="EMBL" id="GL883010">
    <property type="protein sequence ID" value="EGG21535.1"/>
    <property type="molecule type" value="Genomic_DNA"/>
</dbReference>
<evidence type="ECO:0000313" key="2">
    <source>
        <dbReference type="Proteomes" id="UP000007797"/>
    </source>
</evidence>
<name>F4PSQ7_CACFS</name>
<reference evidence="2" key="1">
    <citation type="journal article" date="2011" name="Genome Res.">
        <title>Phylogeny-wide analysis of social amoeba genomes highlights ancient origins for complex intercellular communication.</title>
        <authorList>
            <person name="Heidel A.J."/>
            <person name="Lawal H.M."/>
            <person name="Felder M."/>
            <person name="Schilde C."/>
            <person name="Helps N.R."/>
            <person name="Tunggal B."/>
            <person name="Rivero F."/>
            <person name="John U."/>
            <person name="Schleicher M."/>
            <person name="Eichinger L."/>
            <person name="Platzer M."/>
            <person name="Noegel A.A."/>
            <person name="Schaap P."/>
            <person name="Gloeckner G."/>
        </authorList>
    </citation>
    <scope>NUCLEOTIDE SEQUENCE [LARGE SCALE GENOMIC DNA]</scope>
    <source>
        <strain evidence="2">SH3</strain>
    </source>
</reference>
<dbReference type="KEGG" id="dfa:DFA_01421"/>
<gene>
    <name evidence="1" type="ORF">DFA_01421</name>
</gene>
<dbReference type="Proteomes" id="UP000007797">
    <property type="component" value="Unassembled WGS sequence"/>
</dbReference>
<accession>F4PSQ7</accession>
<proteinExistence type="predicted"/>
<evidence type="ECO:0008006" key="3">
    <source>
        <dbReference type="Google" id="ProtNLM"/>
    </source>
</evidence>
<sequence>MEDKESTTTMVEIEQQQQQLPSVVIEKIVGYFWNNRFDISPLKQKIRISLVGWSWFEAVSKQIDEQLVMKYPYDFYQVVKHLESRYCLWKNVRTVDCQNIYTMLTHFKRYRHLGEHSLARRSFVPSLHTIVFSNVFNLDSLAEIHDRYLYPIQGTPQRIRVCVDNLAHDSLRHGQVKAYDFSLYSSDIYLSKVIVKTPERGGELTDPKAILTHDRARHIECLKLQLDQKLYSYQLLDTIFTSSPSSVLCKSLTTLKIKAKEFDNLYDFIDIVTRDTLQYLCIKTTNRSIFFKELRDVQAPHVRVSTNHKTPFVLFNHLTLRTLRLCAPPLPPPLDHDDDEVSGGEDPESSLILSHKLPKTLEQLTIDNFQPDKDNLTFLFSNQNGNTNLSNYRMPISILYNRHMESLVSLTLGGYLY</sequence>
<organism evidence="1 2">
    <name type="scientific">Cavenderia fasciculata</name>
    <name type="common">Slime mold</name>
    <name type="synonym">Dictyostelium fasciculatum</name>
    <dbReference type="NCBI Taxonomy" id="261658"/>
    <lineage>
        <taxon>Eukaryota</taxon>
        <taxon>Amoebozoa</taxon>
        <taxon>Evosea</taxon>
        <taxon>Eumycetozoa</taxon>
        <taxon>Dictyostelia</taxon>
        <taxon>Acytosteliales</taxon>
        <taxon>Cavenderiaceae</taxon>
        <taxon>Cavenderia</taxon>
    </lineage>
</organism>
<dbReference type="GeneID" id="14873387"/>
<dbReference type="RefSeq" id="XP_004359385.1">
    <property type="nucleotide sequence ID" value="XM_004359328.1"/>
</dbReference>
<evidence type="ECO:0000313" key="1">
    <source>
        <dbReference type="EMBL" id="EGG21535.1"/>
    </source>
</evidence>
<protein>
    <recommendedName>
        <fullName evidence="3">F-box domain-containing protein</fullName>
    </recommendedName>
</protein>
<dbReference type="AlphaFoldDB" id="F4PSQ7"/>
<keyword evidence="2" id="KW-1185">Reference proteome</keyword>